<evidence type="ECO:0000256" key="5">
    <source>
        <dbReference type="ARBA" id="ARBA00022839"/>
    </source>
</evidence>
<dbReference type="PANTHER" id="PTHR30255">
    <property type="entry name" value="SINGLE-STRANDED-DNA-SPECIFIC EXONUCLEASE RECJ"/>
    <property type="match status" value="1"/>
</dbReference>
<keyword evidence="4" id="KW-0378">Hydrolase</keyword>
<dbReference type="InterPro" id="IPR004610">
    <property type="entry name" value="RecJ"/>
</dbReference>
<comment type="similarity">
    <text evidence="1">Belongs to the RecJ family.</text>
</comment>
<evidence type="ECO:0000256" key="4">
    <source>
        <dbReference type="ARBA" id="ARBA00022801"/>
    </source>
</evidence>
<evidence type="ECO:0000259" key="9">
    <source>
        <dbReference type="Pfam" id="PF17768"/>
    </source>
</evidence>
<dbReference type="PANTHER" id="PTHR30255:SF2">
    <property type="entry name" value="SINGLE-STRANDED-DNA-SPECIFIC EXONUCLEASE RECJ"/>
    <property type="match status" value="1"/>
</dbReference>
<dbReference type="Gene3D" id="3.90.1640.30">
    <property type="match status" value="1"/>
</dbReference>
<dbReference type="InterPro" id="IPR003156">
    <property type="entry name" value="DHHA1_dom"/>
</dbReference>
<evidence type="ECO:0000256" key="2">
    <source>
        <dbReference type="ARBA" id="ARBA00019841"/>
    </source>
</evidence>
<dbReference type="Pfam" id="PF02272">
    <property type="entry name" value="DHHA1"/>
    <property type="match status" value="1"/>
</dbReference>
<dbReference type="RefSeq" id="WP_212495530.1">
    <property type="nucleotide sequence ID" value="NZ_JAFCJH010000087.1"/>
</dbReference>
<gene>
    <name evidence="10" type="primary">recJ</name>
    <name evidence="10" type="ORF">JQ615_40080</name>
</gene>
<sequence>MTLPASALPVETLPAFLGVARSLTGKLWRDRLDVRGAARALAIVQRYNLPEMLARVLAGRDVEIDAVQDFLDPTIRKLMPDPHTVTDMETAAKRIAAAAERGEQVAIFGDYDVDGATSAALMTWHLRHCGLDPLIHIPDRLFEGYGPNIEAVRALAAKGATLLVTVDCGTTSIEPLAEAKKLGMSVVVIDHHQTGDELPVVDALVNPNRADDLSGLGHLAAVGLVLVTLVAVNRELRQRGFWTGEMPEPDLLGMLHHVALGTVADVAPLIGLNRAFVAKGLIAMRRRDHVGHTALMDVSRLNGPPEAWHLGFMLGPRINAGGRIGRADLGVRLLLEADVSEAARIAAELDRLNSERRLIEQAAETQAEAEALASLGLEDKGAVIVTAAEGWHPGVVGLVAARLKEKFARPAFAIALEPGGIGTGSGRSIGGVDLGKAVRQAVHEGLLMKGGGHAMAAGVTLRRERLAEFRAFMENALAADVANSRHENELFIDGAVTARAVTPEFAATLNRAGPFGSANPEPVIALPSHQLVYADEVGQAHLRLRFKSGDGSIVNGIAFRSVGQKLGSALTQHRGHQLHVAGSLAVDRWQGTERVQFRVLDVAVPDQGPAVIR</sequence>
<dbReference type="NCBIfam" id="TIGR00644">
    <property type="entry name" value="recJ"/>
    <property type="match status" value="1"/>
</dbReference>
<accession>A0ABS5FXK6</accession>
<evidence type="ECO:0000313" key="10">
    <source>
        <dbReference type="EMBL" id="MBR0801554.1"/>
    </source>
</evidence>
<protein>
    <recommendedName>
        <fullName evidence="2">Single-stranded-DNA-specific exonuclease RecJ</fullName>
    </recommendedName>
</protein>
<feature type="domain" description="DDH" evidence="7">
    <location>
        <begin position="104"/>
        <end position="226"/>
    </location>
</feature>
<dbReference type="GO" id="GO:0004527">
    <property type="term" value="F:exonuclease activity"/>
    <property type="evidence" value="ECO:0007669"/>
    <property type="project" value="UniProtKB-KW"/>
</dbReference>
<dbReference type="Proteomes" id="UP001315278">
    <property type="component" value="Unassembled WGS sequence"/>
</dbReference>
<organism evidence="10 11">
    <name type="scientific">Bradyrhizobium jicamae</name>
    <dbReference type="NCBI Taxonomy" id="280332"/>
    <lineage>
        <taxon>Bacteria</taxon>
        <taxon>Pseudomonadati</taxon>
        <taxon>Pseudomonadota</taxon>
        <taxon>Alphaproteobacteria</taxon>
        <taxon>Hyphomicrobiales</taxon>
        <taxon>Nitrobacteraceae</taxon>
        <taxon>Bradyrhizobium</taxon>
    </lineage>
</organism>
<evidence type="ECO:0000256" key="6">
    <source>
        <dbReference type="SAM" id="Coils"/>
    </source>
</evidence>
<evidence type="ECO:0000256" key="3">
    <source>
        <dbReference type="ARBA" id="ARBA00022722"/>
    </source>
</evidence>
<keyword evidence="6" id="KW-0175">Coiled coil</keyword>
<evidence type="ECO:0000259" key="8">
    <source>
        <dbReference type="Pfam" id="PF02272"/>
    </source>
</evidence>
<dbReference type="InterPro" id="IPR001667">
    <property type="entry name" value="DDH_dom"/>
</dbReference>
<dbReference type="SUPFAM" id="SSF64182">
    <property type="entry name" value="DHH phosphoesterases"/>
    <property type="match status" value="1"/>
</dbReference>
<dbReference type="Gene3D" id="3.10.310.30">
    <property type="match status" value="1"/>
</dbReference>
<feature type="domain" description="RecJ OB" evidence="9">
    <location>
        <begin position="492"/>
        <end position="601"/>
    </location>
</feature>
<feature type="coiled-coil region" evidence="6">
    <location>
        <begin position="342"/>
        <end position="372"/>
    </location>
</feature>
<keyword evidence="11" id="KW-1185">Reference proteome</keyword>
<evidence type="ECO:0000313" key="11">
    <source>
        <dbReference type="Proteomes" id="UP001315278"/>
    </source>
</evidence>
<dbReference type="InterPro" id="IPR041122">
    <property type="entry name" value="RecJ_OB"/>
</dbReference>
<dbReference type="InterPro" id="IPR038763">
    <property type="entry name" value="DHH_sf"/>
</dbReference>
<comment type="caution">
    <text evidence="10">The sequence shown here is derived from an EMBL/GenBank/DDBJ whole genome shotgun (WGS) entry which is preliminary data.</text>
</comment>
<reference evidence="11" key="1">
    <citation type="journal article" date="2021" name="ISME J.">
        <title>Evolutionary origin and ecological implication of a unique nif island in free-living Bradyrhizobium lineages.</title>
        <authorList>
            <person name="Tao J."/>
        </authorList>
    </citation>
    <scope>NUCLEOTIDE SEQUENCE [LARGE SCALE GENOMIC DNA]</scope>
    <source>
        <strain evidence="11">SZCCT0434</strain>
    </source>
</reference>
<keyword evidence="3" id="KW-0540">Nuclease</keyword>
<dbReference type="Pfam" id="PF01368">
    <property type="entry name" value="DHH"/>
    <property type="match status" value="1"/>
</dbReference>
<dbReference type="Pfam" id="PF17768">
    <property type="entry name" value="RecJ_OB"/>
    <property type="match status" value="1"/>
</dbReference>
<evidence type="ECO:0000259" key="7">
    <source>
        <dbReference type="Pfam" id="PF01368"/>
    </source>
</evidence>
<dbReference type="EMBL" id="JAFCJH010000087">
    <property type="protein sequence ID" value="MBR0801554.1"/>
    <property type="molecule type" value="Genomic_DNA"/>
</dbReference>
<dbReference type="InterPro" id="IPR051673">
    <property type="entry name" value="SSDNA_exonuclease_RecJ"/>
</dbReference>
<keyword evidence="5 10" id="KW-0269">Exonuclease</keyword>
<evidence type="ECO:0000256" key="1">
    <source>
        <dbReference type="ARBA" id="ARBA00005915"/>
    </source>
</evidence>
<name>A0ABS5FXK6_9BRAD</name>
<proteinExistence type="inferred from homology"/>
<feature type="domain" description="DHHA1" evidence="8">
    <location>
        <begin position="382"/>
        <end position="478"/>
    </location>
</feature>